<dbReference type="Gene3D" id="3.90.105.10">
    <property type="entry name" value="Molybdopterin biosynthesis moea protein, domain 2"/>
    <property type="match status" value="1"/>
</dbReference>
<comment type="caution">
    <text evidence="16">The sequence shown here is derived from an EMBL/GenBank/DDBJ whole genome shotgun (WGS) entry which is preliminary data.</text>
</comment>
<evidence type="ECO:0000313" key="16">
    <source>
        <dbReference type="EMBL" id="HIS65645.1"/>
    </source>
</evidence>
<dbReference type="SUPFAM" id="SSF63867">
    <property type="entry name" value="MoeA C-terminal domain-like"/>
    <property type="match status" value="1"/>
</dbReference>
<comment type="similarity">
    <text evidence="5 14">Belongs to the MoeA family.</text>
</comment>
<dbReference type="NCBIfam" id="NF045515">
    <property type="entry name" value="Glp_gephyrin"/>
    <property type="match status" value="1"/>
</dbReference>
<reference evidence="16" key="1">
    <citation type="submission" date="2020-10" db="EMBL/GenBank/DDBJ databases">
        <authorList>
            <person name="Gilroy R."/>
        </authorList>
    </citation>
    <scope>NUCLEOTIDE SEQUENCE</scope>
    <source>
        <strain evidence="16">ChiBcec16-1751</strain>
    </source>
</reference>
<dbReference type="AlphaFoldDB" id="A0A9D1FAZ6"/>
<reference evidence="16" key="2">
    <citation type="journal article" date="2021" name="PeerJ">
        <title>Extensive microbial diversity within the chicken gut microbiome revealed by metagenomics and culture.</title>
        <authorList>
            <person name="Gilroy R."/>
            <person name="Ravi A."/>
            <person name="Getino M."/>
            <person name="Pursley I."/>
            <person name="Horton D.L."/>
            <person name="Alikhan N.F."/>
            <person name="Baker D."/>
            <person name="Gharbi K."/>
            <person name="Hall N."/>
            <person name="Watson M."/>
            <person name="Adriaenssens E.M."/>
            <person name="Foster-Nyarko E."/>
            <person name="Jarju S."/>
            <person name="Secka A."/>
            <person name="Antonio M."/>
            <person name="Oren A."/>
            <person name="Chaudhuri R.R."/>
            <person name="La Ragione R."/>
            <person name="Hildebrand F."/>
            <person name="Pallen M.J."/>
        </authorList>
    </citation>
    <scope>NUCLEOTIDE SEQUENCE</scope>
    <source>
        <strain evidence="16">ChiBcec16-1751</strain>
    </source>
</reference>
<evidence type="ECO:0000256" key="4">
    <source>
        <dbReference type="ARBA" id="ARBA00005046"/>
    </source>
</evidence>
<keyword evidence="8 14" id="KW-0500">Molybdenum</keyword>
<dbReference type="InterPro" id="IPR036425">
    <property type="entry name" value="MoaB/Mog-like_dom_sf"/>
</dbReference>
<dbReference type="PANTHER" id="PTHR10192">
    <property type="entry name" value="MOLYBDOPTERIN BIOSYNTHESIS PROTEIN"/>
    <property type="match status" value="1"/>
</dbReference>
<comment type="function">
    <text evidence="3">May be involved in the biosynthesis of molybdopterin.</text>
</comment>
<dbReference type="PROSITE" id="PS01079">
    <property type="entry name" value="MOCF_BIOSYNTHESIS_2"/>
    <property type="match status" value="1"/>
</dbReference>
<evidence type="ECO:0000256" key="9">
    <source>
        <dbReference type="ARBA" id="ARBA00022679"/>
    </source>
</evidence>
<comment type="function">
    <text evidence="2 14">Catalyzes the insertion of molybdate into adenylated molybdopterin with the concomitant release of AMP.</text>
</comment>
<dbReference type="FunFam" id="3.40.980.10:FF:000004">
    <property type="entry name" value="Molybdopterin molybdenumtransferase"/>
    <property type="match status" value="1"/>
</dbReference>
<dbReference type="InterPro" id="IPR036135">
    <property type="entry name" value="MoeA_linker/N_sf"/>
</dbReference>
<dbReference type="Gene3D" id="2.40.340.10">
    <property type="entry name" value="MoeA, C-terminal, domain IV"/>
    <property type="match status" value="1"/>
</dbReference>
<dbReference type="InterPro" id="IPR001453">
    <property type="entry name" value="MoaB/Mog_dom"/>
</dbReference>
<dbReference type="InterPro" id="IPR005111">
    <property type="entry name" value="MoeA_C_domain_IV"/>
</dbReference>
<evidence type="ECO:0000256" key="3">
    <source>
        <dbReference type="ARBA" id="ARBA00003487"/>
    </source>
</evidence>
<dbReference type="Pfam" id="PF00994">
    <property type="entry name" value="MoCF_biosynth"/>
    <property type="match status" value="1"/>
</dbReference>
<evidence type="ECO:0000256" key="8">
    <source>
        <dbReference type="ARBA" id="ARBA00022505"/>
    </source>
</evidence>
<dbReference type="SUPFAM" id="SSF63882">
    <property type="entry name" value="MoeA N-terminal region -like"/>
    <property type="match status" value="1"/>
</dbReference>
<evidence type="ECO:0000256" key="11">
    <source>
        <dbReference type="ARBA" id="ARBA00022842"/>
    </source>
</evidence>
<evidence type="ECO:0000256" key="14">
    <source>
        <dbReference type="RuleBase" id="RU365090"/>
    </source>
</evidence>
<dbReference type="InterPro" id="IPR038987">
    <property type="entry name" value="MoeA-like"/>
</dbReference>
<evidence type="ECO:0000256" key="6">
    <source>
        <dbReference type="ARBA" id="ARBA00013269"/>
    </source>
</evidence>
<protein>
    <recommendedName>
        <fullName evidence="7 14">Molybdopterin molybdenumtransferase</fullName>
        <ecNumber evidence="6 14">2.10.1.1</ecNumber>
    </recommendedName>
</protein>
<dbReference type="PANTHER" id="PTHR10192:SF5">
    <property type="entry name" value="GEPHYRIN"/>
    <property type="match status" value="1"/>
</dbReference>
<dbReference type="InterPro" id="IPR036688">
    <property type="entry name" value="MoeA_C_domain_IV_sf"/>
</dbReference>
<feature type="domain" description="MoaB/Mog" evidence="15">
    <location>
        <begin position="184"/>
        <end position="321"/>
    </location>
</feature>
<proteinExistence type="inferred from homology"/>
<dbReference type="CDD" id="cd00887">
    <property type="entry name" value="MoeA"/>
    <property type="match status" value="1"/>
</dbReference>
<sequence>MLTVKTPEEVLTLIGESAFAMGEPEAVPLSAALGRVLAEAVTATEFVPDFDRSTVDGYAVRGADTFGCSDSIPAILTVTGSVLMGQAAEGAVEENTCMAVPTGGALPQGADAVVMIEYTEDYGDGTIGVMKPAAPGSNLVYRGDDVRPGKVVLQAGRVLTAADIGALAALGRAQVTVARRPRVAVISTGDELVDVTEQPGPGQVRDVNSALLAAAVTSFGGEAVPMGALRDEETLLEETVRKALAQCDCVLISGGSSVGEKDATCRVIDRLGELLFHGIAMKPGKPTILGVVEGKPVMGLPGHPGAAFFVANLFLKPLLARMQGRTLVRRPVPAVLTETVSANHGRAQYTGVHLTERDGVLYAEPIRSKSGLISTLAGSDGYFEIPRDCEGLPQGSTVAVTVYHME</sequence>
<evidence type="ECO:0000256" key="2">
    <source>
        <dbReference type="ARBA" id="ARBA00002901"/>
    </source>
</evidence>
<comment type="catalytic activity">
    <reaction evidence="13">
        <text>adenylyl-molybdopterin + molybdate = Mo-molybdopterin + AMP + H(+)</text>
        <dbReference type="Rhea" id="RHEA:35047"/>
        <dbReference type="ChEBI" id="CHEBI:15378"/>
        <dbReference type="ChEBI" id="CHEBI:36264"/>
        <dbReference type="ChEBI" id="CHEBI:62727"/>
        <dbReference type="ChEBI" id="CHEBI:71302"/>
        <dbReference type="ChEBI" id="CHEBI:456215"/>
        <dbReference type="EC" id="2.10.1.1"/>
    </reaction>
</comment>
<dbReference type="InterPro" id="IPR005110">
    <property type="entry name" value="MoeA_linker/N"/>
</dbReference>
<accession>A0A9D1FAZ6</accession>
<evidence type="ECO:0000256" key="5">
    <source>
        <dbReference type="ARBA" id="ARBA00010763"/>
    </source>
</evidence>
<evidence type="ECO:0000256" key="1">
    <source>
        <dbReference type="ARBA" id="ARBA00001946"/>
    </source>
</evidence>
<comment type="pathway">
    <text evidence="4 14">Cofactor biosynthesis; molybdopterin biosynthesis.</text>
</comment>
<dbReference type="GO" id="GO:0005737">
    <property type="term" value="C:cytoplasm"/>
    <property type="evidence" value="ECO:0007669"/>
    <property type="project" value="TreeGrafter"/>
</dbReference>
<dbReference type="EC" id="2.10.1.1" evidence="6 14"/>
<dbReference type="Gene3D" id="3.40.980.10">
    <property type="entry name" value="MoaB/Mog-like domain"/>
    <property type="match status" value="1"/>
</dbReference>
<dbReference type="EMBL" id="DVJJ01000148">
    <property type="protein sequence ID" value="HIS65645.1"/>
    <property type="molecule type" value="Genomic_DNA"/>
</dbReference>
<dbReference type="GO" id="GO:0006777">
    <property type="term" value="P:Mo-molybdopterin cofactor biosynthetic process"/>
    <property type="evidence" value="ECO:0007669"/>
    <property type="project" value="UniProtKB-UniRule"/>
</dbReference>
<dbReference type="GO" id="GO:0046872">
    <property type="term" value="F:metal ion binding"/>
    <property type="evidence" value="ECO:0007669"/>
    <property type="project" value="UniProtKB-UniRule"/>
</dbReference>
<gene>
    <name evidence="16" type="ORF">IAA83_09830</name>
</gene>
<dbReference type="NCBIfam" id="TIGR00177">
    <property type="entry name" value="molyb_syn"/>
    <property type="match status" value="1"/>
</dbReference>
<keyword evidence="9 14" id="KW-0808">Transferase</keyword>
<comment type="cofactor">
    <cofactor evidence="1 14">
        <name>Mg(2+)</name>
        <dbReference type="ChEBI" id="CHEBI:18420"/>
    </cofactor>
</comment>
<keyword evidence="11 14" id="KW-0460">Magnesium</keyword>
<evidence type="ECO:0000256" key="13">
    <source>
        <dbReference type="ARBA" id="ARBA00047317"/>
    </source>
</evidence>
<evidence type="ECO:0000313" key="17">
    <source>
        <dbReference type="Proteomes" id="UP000886741"/>
    </source>
</evidence>
<organism evidence="16 17">
    <name type="scientific">Candidatus Avoscillospira avistercoris</name>
    <dbReference type="NCBI Taxonomy" id="2840707"/>
    <lineage>
        <taxon>Bacteria</taxon>
        <taxon>Bacillati</taxon>
        <taxon>Bacillota</taxon>
        <taxon>Clostridia</taxon>
        <taxon>Eubacteriales</taxon>
        <taxon>Oscillospiraceae</taxon>
        <taxon>Oscillospiraceae incertae sedis</taxon>
        <taxon>Candidatus Avoscillospira</taxon>
    </lineage>
</organism>
<dbReference type="GO" id="GO:0061599">
    <property type="term" value="F:molybdopterin molybdotransferase activity"/>
    <property type="evidence" value="ECO:0007669"/>
    <property type="project" value="UniProtKB-UniRule"/>
</dbReference>
<name>A0A9D1FAZ6_9FIRM</name>
<evidence type="ECO:0000256" key="12">
    <source>
        <dbReference type="ARBA" id="ARBA00023150"/>
    </source>
</evidence>
<evidence type="ECO:0000256" key="7">
    <source>
        <dbReference type="ARBA" id="ARBA00021108"/>
    </source>
</evidence>
<evidence type="ECO:0000256" key="10">
    <source>
        <dbReference type="ARBA" id="ARBA00022723"/>
    </source>
</evidence>
<keyword evidence="10 14" id="KW-0479">Metal-binding</keyword>
<dbReference type="InterPro" id="IPR008284">
    <property type="entry name" value="MoCF_biosynth_CS"/>
</dbReference>
<dbReference type="Pfam" id="PF03454">
    <property type="entry name" value="MoeA_C"/>
    <property type="match status" value="1"/>
</dbReference>
<dbReference type="Proteomes" id="UP000886741">
    <property type="component" value="Unassembled WGS sequence"/>
</dbReference>
<evidence type="ECO:0000259" key="15">
    <source>
        <dbReference type="SMART" id="SM00852"/>
    </source>
</evidence>
<dbReference type="SMART" id="SM00852">
    <property type="entry name" value="MoCF_biosynth"/>
    <property type="match status" value="1"/>
</dbReference>
<dbReference type="Pfam" id="PF03453">
    <property type="entry name" value="MoeA_N"/>
    <property type="match status" value="1"/>
</dbReference>
<dbReference type="SUPFAM" id="SSF53218">
    <property type="entry name" value="Molybdenum cofactor biosynthesis proteins"/>
    <property type="match status" value="1"/>
</dbReference>
<keyword evidence="12 14" id="KW-0501">Molybdenum cofactor biosynthesis</keyword>
<dbReference type="Gene3D" id="2.170.190.11">
    <property type="entry name" value="Molybdopterin biosynthesis moea protein, domain 3"/>
    <property type="match status" value="1"/>
</dbReference>